<dbReference type="InterPro" id="IPR002781">
    <property type="entry name" value="TM_pro_TauE-like"/>
</dbReference>
<feature type="transmembrane region" description="Helical" evidence="8">
    <location>
        <begin position="85"/>
        <end position="103"/>
    </location>
</feature>
<feature type="transmembrane region" description="Helical" evidence="8">
    <location>
        <begin position="207"/>
        <end position="229"/>
    </location>
</feature>
<evidence type="ECO:0000256" key="4">
    <source>
        <dbReference type="ARBA" id="ARBA00022475"/>
    </source>
</evidence>
<feature type="transmembrane region" description="Helical" evidence="8">
    <location>
        <begin position="55"/>
        <end position="73"/>
    </location>
</feature>
<dbReference type="InterPro" id="IPR052017">
    <property type="entry name" value="TSUP"/>
</dbReference>
<reference evidence="9 10" key="1">
    <citation type="journal article" date="2019" name="Int. J. Syst. Evol. Microbiol.">
        <title>Clostridium fermenticellae sp. nov., isolated from the mud in a fermentation cellar for the production of the Chinese liquor, baijiu.</title>
        <authorList>
            <person name="Xu P.X."/>
            <person name="Chai L.J."/>
            <person name="Qiu T."/>
            <person name="Zhang X.J."/>
            <person name="Lu Z.M."/>
            <person name="Xiao C."/>
            <person name="Wang S.T."/>
            <person name="Shen C.H."/>
            <person name="Shi J.S."/>
            <person name="Xu Z.H."/>
        </authorList>
    </citation>
    <scope>NUCLEOTIDE SEQUENCE [LARGE SCALE GENOMIC DNA]</scope>
    <source>
        <strain evidence="9 10">JN500901</strain>
    </source>
</reference>
<keyword evidence="5 8" id="KW-0812">Transmembrane</keyword>
<evidence type="ECO:0000256" key="3">
    <source>
        <dbReference type="ARBA" id="ARBA00022448"/>
    </source>
</evidence>
<dbReference type="KEGG" id="cfer:D4Z93_06585"/>
<dbReference type="OrthoDB" id="9801058at2"/>
<keyword evidence="3" id="KW-0813">Transport</keyword>
<dbReference type="EMBL" id="CP032416">
    <property type="protein sequence ID" value="AYD40202.1"/>
    <property type="molecule type" value="Genomic_DNA"/>
</dbReference>
<dbReference type="RefSeq" id="WP_119971564.1">
    <property type="nucleotide sequence ID" value="NZ_CP032416.1"/>
</dbReference>
<protein>
    <recommendedName>
        <fullName evidence="8">Probable membrane transporter protein</fullName>
    </recommendedName>
</protein>
<dbReference type="PANTHER" id="PTHR30269">
    <property type="entry name" value="TRANSMEMBRANE PROTEIN YFCA"/>
    <property type="match status" value="1"/>
</dbReference>
<evidence type="ECO:0000256" key="7">
    <source>
        <dbReference type="ARBA" id="ARBA00023136"/>
    </source>
</evidence>
<dbReference type="Pfam" id="PF01925">
    <property type="entry name" value="TauE"/>
    <property type="match status" value="1"/>
</dbReference>
<evidence type="ECO:0000256" key="6">
    <source>
        <dbReference type="ARBA" id="ARBA00022989"/>
    </source>
</evidence>
<proteinExistence type="inferred from homology"/>
<sequence>MQIVHLFNVFNLSLYQWLWIVLAAFFIGFSKTGISSFMMPSIPIIASIFGGKESTGIMLPMLILGDIFALYYYNRHAEWNNIRKPLPWTIVGLILGVVVGNYVNDSQFKIFIAISVLICLFILIYTERKGEDFKIPQSYILYALTGMLCGFTSMIGNASGPIFSVYLLAKGFKKNGFMGTTAWFFFIMNASKVPLQIIFWHNIHLKTIFFAVSMIPAIAVGALLGVLFIKKINEKLFHKIILVVTAIGAIKLLI</sequence>
<keyword evidence="10" id="KW-1185">Reference proteome</keyword>
<gene>
    <name evidence="9" type="ORF">D4Z93_06585</name>
</gene>
<dbReference type="AlphaFoldDB" id="A0A386H3C6"/>
<feature type="transmembrane region" description="Helical" evidence="8">
    <location>
        <begin position="139"/>
        <end position="169"/>
    </location>
</feature>
<comment type="similarity">
    <text evidence="2 8">Belongs to the 4-toluene sulfonate uptake permease (TSUP) (TC 2.A.102) family.</text>
</comment>
<organism evidence="9 10">
    <name type="scientific">Clostridium fermenticellae</name>
    <dbReference type="NCBI Taxonomy" id="2068654"/>
    <lineage>
        <taxon>Bacteria</taxon>
        <taxon>Bacillati</taxon>
        <taxon>Bacillota</taxon>
        <taxon>Clostridia</taxon>
        <taxon>Eubacteriales</taxon>
        <taxon>Clostridiaceae</taxon>
        <taxon>Clostridium</taxon>
    </lineage>
</organism>
<keyword evidence="4 8" id="KW-1003">Cell membrane</keyword>
<feature type="transmembrane region" description="Helical" evidence="8">
    <location>
        <begin position="14"/>
        <end position="34"/>
    </location>
</feature>
<dbReference type="Proteomes" id="UP000266301">
    <property type="component" value="Chromosome"/>
</dbReference>
<feature type="transmembrane region" description="Helical" evidence="8">
    <location>
        <begin position="110"/>
        <end position="127"/>
    </location>
</feature>
<accession>A0A386H3C6</accession>
<evidence type="ECO:0000313" key="10">
    <source>
        <dbReference type="Proteomes" id="UP000266301"/>
    </source>
</evidence>
<evidence type="ECO:0000256" key="5">
    <source>
        <dbReference type="ARBA" id="ARBA00022692"/>
    </source>
</evidence>
<name>A0A386H3C6_9CLOT</name>
<feature type="transmembrane region" description="Helical" evidence="8">
    <location>
        <begin position="181"/>
        <end position="201"/>
    </location>
</feature>
<evidence type="ECO:0000256" key="2">
    <source>
        <dbReference type="ARBA" id="ARBA00009142"/>
    </source>
</evidence>
<keyword evidence="7 8" id="KW-0472">Membrane</keyword>
<evidence type="ECO:0000313" key="9">
    <source>
        <dbReference type="EMBL" id="AYD40202.1"/>
    </source>
</evidence>
<evidence type="ECO:0000256" key="1">
    <source>
        <dbReference type="ARBA" id="ARBA00004651"/>
    </source>
</evidence>
<dbReference type="GO" id="GO:0005886">
    <property type="term" value="C:plasma membrane"/>
    <property type="evidence" value="ECO:0007669"/>
    <property type="project" value="UniProtKB-SubCell"/>
</dbReference>
<comment type="subcellular location">
    <subcellularLocation>
        <location evidence="1 8">Cell membrane</location>
        <topology evidence="1 8">Multi-pass membrane protein</topology>
    </subcellularLocation>
</comment>
<dbReference type="PANTHER" id="PTHR30269:SF23">
    <property type="entry name" value="MEMBRANE TRANSPORTER PROTEIN YDHB-RELATED"/>
    <property type="match status" value="1"/>
</dbReference>
<evidence type="ECO:0000256" key="8">
    <source>
        <dbReference type="RuleBase" id="RU363041"/>
    </source>
</evidence>
<keyword evidence="6 8" id="KW-1133">Transmembrane helix</keyword>